<dbReference type="EMBL" id="ABOX02000085">
    <property type="protein sequence ID" value="EEF57108.1"/>
    <property type="molecule type" value="Genomic_DNA"/>
</dbReference>
<keyword evidence="2" id="KW-1185">Reference proteome</keyword>
<feature type="non-terminal residue" evidence="1">
    <location>
        <position position="1"/>
    </location>
</feature>
<evidence type="ECO:0000313" key="2">
    <source>
        <dbReference type="Proteomes" id="UP000003688"/>
    </source>
</evidence>
<dbReference type="InterPro" id="IPR029058">
    <property type="entry name" value="AB_hydrolase_fold"/>
</dbReference>
<dbReference type="Proteomes" id="UP000003688">
    <property type="component" value="Unassembled WGS sequence"/>
</dbReference>
<proteinExistence type="predicted"/>
<evidence type="ECO:0008006" key="3">
    <source>
        <dbReference type="Google" id="ProtNLM"/>
    </source>
</evidence>
<sequence length="131" mass="14575">VPPAYVLEAEKAVATRLKTQLNKPLLIGLADGGFSACRLYTQKPDAARGVICLGAFAPAECMKQLNKSLAMHFLVGGSESYVRNGAFKRQMLSLKSHVKTLDWQSIPNADEFFLLSHETESRKILLQWERP</sequence>
<evidence type="ECO:0000313" key="1">
    <source>
        <dbReference type="EMBL" id="EEF57108.1"/>
    </source>
</evidence>
<reference evidence="1 2" key="1">
    <citation type="journal article" date="2011" name="J. Bacteriol.">
        <title>Genome sequence of 'Pedosphaera parvula' Ellin514, an aerobic Verrucomicrobial isolate from pasture soil.</title>
        <authorList>
            <person name="Kant R."/>
            <person name="van Passel M.W."/>
            <person name="Sangwan P."/>
            <person name="Palva A."/>
            <person name="Lucas S."/>
            <person name="Copeland A."/>
            <person name="Lapidus A."/>
            <person name="Glavina Del Rio T."/>
            <person name="Dalin E."/>
            <person name="Tice H."/>
            <person name="Bruce D."/>
            <person name="Goodwin L."/>
            <person name="Pitluck S."/>
            <person name="Chertkov O."/>
            <person name="Larimer F.W."/>
            <person name="Land M.L."/>
            <person name="Hauser L."/>
            <person name="Brettin T.S."/>
            <person name="Detter J.C."/>
            <person name="Han S."/>
            <person name="de Vos W.M."/>
            <person name="Janssen P.H."/>
            <person name="Smidt H."/>
        </authorList>
    </citation>
    <scope>NUCLEOTIDE SEQUENCE [LARGE SCALE GENOMIC DNA]</scope>
    <source>
        <strain evidence="1 2">Ellin514</strain>
    </source>
</reference>
<gene>
    <name evidence="1" type="ORF">Cflav_PD0148</name>
</gene>
<accession>B9XSQ6</accession>
<comment type="caution">
    <text evidence="1">The sequence shown here is derived from an EMBL/GenBank/DDBJ whole genome shotgun (WGS) entry which is preliminary data.</text>
</comment>
<dbReference type="AlphaFoldDB" id="B9XSQ6"/>
<protein>
    <recommendedName>
        <fullName evidence="3">Alpha/beta hydrolase</fullName>
    </recommendedName>
</protein>
<dbReference type="SUPFAM" id="SSF53474">
    <property type="entry name" value="alpha/beta-Hydrolases"/>
    <property type="match status" value="1"/>
</dbReference>
<organism evidence="1 2">
    <name type="scientific">Pedosphaera parvula (strain Ellin514)</name>
    <dbReference type="NCBI Taxonomy" id="320771"/>
    <lineage>
        <taxon>Bacteria</taxon>
        <taxon>Pseudomonadati</taxon>
        <taxon>Verrucomicrobiota</taxon>
        <taxon>Pedosphaerae</taxon>
        <taxon>Pedosphaerales</taxon>
        <taxon>Pedosphaeraceae</taxon>
        <taxon>Pedosphaera</taxon>
    </lineage>
</organism>
<name>B9XSQ6_PEDPL</name>